<evidence type="ECO:0000313" key="2">
    <source>
        <dbReference type="Proteomes" id="UP000273500"/>
    </source>
</evidence>
<sequence>MSCAAYRPITPHLPTVHAKQEAEVTAGVDGNHFANAQAAYSPVNHLLLTTTVGGSLQRPGKPSTQDQSTQRHARVGLGVYLPLDSTSWLTVTGGGGTAHSFVSALSSPYLNQFTTVDSRQLYGLIGLQKQLTSRYVLCSIGLAYEATLLNYRRYSVLTTRQTETGEEYQRDDLRYPVPNLLRHAVWGQLELGSRNFPALQFRLNGGYSTASGPSTAATSALRSVIREEKNNEFLAQASVVFYPHLLKKKR</sequence>
<keyword evidence="2" id="KW-1185">Reference proteome</keyword>
<protein>
    <recommendedName>
        <fullName evidence="3">Outer membrane protein beta-barrel domain-containing protein</fullName>
    </recommendedName>
</protein>
<reference evidence="1 2" key="1">
    <citation type="submission" date="2018-12" db="EMBL/GenBank/DDBJ databases">
        <authorList>
            <person name="Feng G."/>
            <person name="Zhu H."/>
        </authorList>
    </citation>
    <scope>NUCLEOTIDE SEQUENCE [LARGE SCALE GENOMIC DNA]</scope>
    <source>
        <strain evidence="1 2">KCTC 12533</strain>
    </source>
</reference>
<dbReference type="AlphaFoldDB" id="A0A428KUR1"/>
<dbReference type="OrthoDB" id="873438at2"/>
<dbReference type="RefSeq" id="WP_148103393.1">
    <property type="nucleotide sequence ID" value="NZ_RWIT01000002.1"/>
</dbReference>
<gene>
    <name evidence="1" type="ORF">EI291_06800</name>
</gene>
<comment type="caution">
    <text evidence="1">The sequence shown here is derived from an EMBL/GenBank/DDBJ whole genome shotgun (WGS) entry which is preliminary data.</text>
</comment>
<dbReference type="Proteomes" id="UP000273500">
    <property type="component" value="Unassembled WGS sequence"/>
</dbReference>
<proteinExistence type="predicted"/>
<organism evidence="1 2">
    <name type="scientific">Hymenobacter rigui</name>
    <dbReference type="NCBI Taxonomy" id="334424"/>
    <lineage>
        <taxon>Bacteria</taxon>
        <taxon>Pseudomonadati</taxon>
        <taxon>Bacteroidota</taxon>
        <taxon>Cytophagia</taxon>
        <taxon>Cytophagales</taxon>
        <taxon>Hymenobacteraceae</taxon>
        <taxon>Hymenobacter</taxon>
    </lineage>
</organism>
<evidence type="ECO:0008006" key="3">
    <source>
        <dbReference type="Google" id="ProtNLM"/>
    </source>
</evidence>
<name>A0A428KUR1_9BACT</name>
<evidence type="ECO:0000313" key="1">
    <source>
        <dbReference type="EMBL" id="RSK50351.1"/>
    </source>
</evidence>
<accession>A0A428KUR1</accession>
<dbReference type="EMBL" id="RWIT01000002">
    <property type="protein sequence ID" value="RSK50351.1"/>
    <property type="molecule type" value="Genomic_DNA"/>
</dbReference>